<dbReference type="SUPFAM" id="SSF55821">
    <property type="entry name" value="YrdC/RibB"/>
    <property type="match status" value="1"/>
</dbReference>
<dbReference type="PROSITE" id="PS51294">
    <property type="entry name" value="HTH_MYB"/>
    <property type="match status" value="1"/>
</dbReference>
<name>A0A445CCT5_ARAHY</name>
<keyword evidence="3" id="KW-0175">Coiled coil</keyword>
<feature type="domain" description="HTH myb-type" evidence="6">
    <location>
        <begin position="1"/>
        <end position="60"/>
    </location>
</feature>
<dbReference type="AlphaFoldDB" id="A0A445CCT5"/>
<dbReference type="InterPro" id="IPR001005">
    <property type="entry name" value="SANT/Myb"/>
</dbReference>
<dbReference type="EMBL" id="SDMP01000007">
    <property type="protein sequence ID" value="RYR48762.1"/>
    <property type="molecule type" value="Genomic_DNA"/>
</dbReference>
<gene>
    <name evidence="7" type="ORF">Ahy_A07g034837</name>
</gene>
<keyword evidence="2" id="KW-0539">Nucleus</keyword>
<evidence type="ECO:0000259" key="6">
    <source>
        <dbReference type="PROSITE" id="PS51294"/>
    </source>
</evidence>
<dbReference type="GO" id="GO:0008686">
    <property type="term" value="F:3,4-dihydroxy-2-butanone-4-phosphate synthase activity"/>
    <property type="evidence" value="ECO:0007669"/>
    <property type="project" value="InterPro"/>
</dbReference>
<keyword evidence="8" id="KW-1185">Reference proteome</keyword>
<proteinExistence type="predicted"/>
<comment type="subcellular location">
    <subcellularLocation>
        <location evidence="1">Nucleus</location>
    </subcellularLocation>
</comment>
<feature type="region of interest" description="Disordered" evidence="4">
    <location>
        <begin position="165"/>
        <end position="185"/>
    </location>
</feature>
<dbReference type="InterPro" id="IPR000422">
    <property type="entry name" value="DHBP_synthase_RibB"/>
</dbReference>
<protein>
    <submittedName>
        <fullName evidence="7">Uncharacterized protein</fullName>
    </submittedName>
</protein>
<feature type="domain" description="Myb-like" evidence="5">
    <location>
        <begin position="9"/>
        <end position="56"/>
    </location>
</feature>
<evidence type="ECO:0000313" key="7">
    <source>
        <dbReference type="EMBL" id="RYR48762.1"/>
    </source>
</evidence>
<evidence type="ECO:0000256" key="2">
    <source>
        <dbReference type="ARBA" id="ARBA00023242"/>
    </source>
</evidence>
<sequence>MRRKHHRAWTLVEVIKLVDSVSQCSVGRWSEIKRLSFSSHSYRTSANLKDKWRNLLKVSFAQAPANEGAFRRAGHTEASVDLVSPAGLPPVSVLSALVNDEDRSMSSLPTLTNLALEYNFPILRCPLTHFIWYRLTVTEDRGETTMAQGPLLTLGQSCYRKSMSSGRKDWKNQESQQHLEDSSSFRLGGMPNGGKFYALPNLESINLRAAVFNFSSVESDTTKSDKMLIEEVQRLRAELKRLEEQCELKNHKIQECQQKIEETKEEAAKSKAAKEVIKALAVRLHTILGKENAGQKGKVGIHDCMSNLAPIHIDMNSPSDGNMDIWRNTLLGTLENCRVLFACLVAFRLDRNSLTGEVPTNLCKR</sequence>
<evidence type="ECO:0000256" key="3">
    <source>
        <dbReference type="SAM" id="Coils"/>
    </source>
</evidence>
<feature type="compositionally biased region" description="Basic and acidic residues" evidence="4">
    <location>
        <begin position="166"/>
        <end position="183"/>
    </location>
</feature>
<dbReference type="GO" id="GO:0005634">
    <property type="term" value="C:nucleus"/>
    <property type="evidence" value="ECO:0007669"/>
    <property type="project" value="UniProtKB-SubCell"/>
</dbReference>
<feature type="coiled-coil region" evidence="3">
    <location>
        <begin position="225"/>
        <end position="273"/>
    </location>
</feature>
<evidence type="ECO:0000256" key="1">
    <source>
        <dbReference type="ARBA" id="ARBA00004123"/>
    </source>
</evidence>
<dbReference type="Gene3D" id="1.10.246.220">
    <property type="match status" value="1"/>
</dbReference>
<dbReference type="Proteomes" id="UP000289738">
    <property type="component" value="Chromosome A07"/>
</dbReference>
<dbReference type="Pfam" id="PF00926">
    <property type="entry name" value="DHBP_synthase"/>
    <property type="match status" value="1"/>
</dbReference>
<dbReference type="PROSITE" id="PS50090">
    <property type="entry name" value="MYB_LIKE"/>
    <property type="match status" value="1"/>
</dbReference>
<evidence type="ECO:0000259" key="5">
    <source>
        <dbReference type="PROSITE" id="PS50090"/>
    </source>
</evidence>
<reference evidence="7 8" key="1">
    <citation type="submission" date="2019-01" db="EMBL/GenBank/DDBJ databases">
        <title>Sequencing of cultivated peanut Arachis hypogaea provides insights into genome evolution and oil improvement.</title>
        <authorList>
            <person name="Chen X."/>
        </authorList>
    </citation>
    <scope>NUCLEOTIDE SEQUENCE [LARGE SCALE GENOMIC DNA]</scope>
    <source>
        <strain evidence="8">cv. Fuhuasheng</strain>
        <tissue evidence="7">Leaves</tissue>
    </source>
</reference>
<dbReference type="PANTHER" id="PTHR47122">
    <property type="entry name" value="MYB-LIKE DNA-BINDING DOMAIN CONTAINING PROTEIN, EXPRESSED"/>
    <property type="match status" value="1"/>
</dbReference>
<dbReference type="CDD" id="cd11660">
    <property type="entry name" value="SANT_TRF"/>
    <property type="match status" value="1"/>
</dbReference>
<dbReference type="PANTHER" id="PTHR47122:SF4">
    <property type="entry name" value="TRF-LIKE 3"/>
    <property type="match status" value="1"/>
</dbReference>
<evidence type="ECO:0000256" key="4">
    <source>
        <dbReference type="SAM" id="MobiDB-lite"/>
    </source>
</evidence>
<dbReference type="InterPro" id="IPR009057">
    <property type="entry name" value="Homeodomain-like_sf"/>
</dbReference>
<comment type="caution">
    <text evidence="7">The sequence shown here is derived from an EMBL/GenBank/DDBJ whole genome shotgun (WGS) entry which is preliminary data.</text>
</comment>
<dbReference type="GO" id="GO:0009231">
    <property type="term" value="P:riboflavin biosynthetic process"/>
    <property type="evidence" value="ECO:0007669"/>
    <property type="project" value="UniProtKB-UniPathway"/>
</dbReference>
<dbReference type="UniPathway" id="UPA00275"/>
<dbReference type="InterPro" id="IPR017930">
    <property type="entry name" value="Myb_dom"/>
</dbReference>
<dbReference type="SMART" id="SM00717">
    <property type="entry name" value="SANT"/>
    <property type="match status" value="1"/>
</dbReference>
<dbReference type="InterPro" id="IPR017945">
    <property type="entry name" value="DHBP_synth_RibB-like_a/b_dom"/>
</dbReference>
<organism evidence="7 8">
    <name type="scientific">Arachis hypogaea</name>
    <name type="common">Peanut</name>
    <dbReference type="NCBI Taxonomy" id="3818"/>
    <lineage>
        <taxon>Eukaryota</taxon>
        <taxon>Viridiplantae</taxon>
        <taxon>Streptophyta</taxon>
        <taxon>Embryophyta</taxon>
        <taxon>Tracheophyta</taxon>
        <taxon>Spermatophyta</taxon>
        <taxon>Magnoliopsida</taxon>
        <taxon>eudicotyledons</taxon>
        <taxon>Gunneridae</taxon>
        <taxon>Pentapetalae</taxon>
        <taxon>rosids</taxon>
        <taxon>fabids</taxon>
        <taxon>Fabales</taxon>
        <taxon>Fabaceae</taxon>
        <taxon>Papilionoideae</taxon>
        <taxon>50 kb inversion clade</taxon>
        <taxon>dalbergioids sensu lato</taxon>
        <taxon>Dalbergieae</taxon>
        <taxon>Pterocarpus clade</taxon>
        <taxon>Arachis</taxon>
    </lineage>
</organism>
<evidence type="ECO:0000313" key="8">
    <source>
        <dbReference type="Proteomes" id="UP000289738"/>
    </source>
</evidence>
<accession>A0A445CCT5</accession>
<dbReference type="SUPFAM" id="SSF46689">
    <property type="entry name" value="Homeodomain-like"/>
    <property type="match status" value="1"/>
</dbReference>